<feature type="coiled-coil region" evidence="1">
    <location>
        <begin position="200"/>
        <end position="227"/>
    </location>
</feature>
<evidence type="ECO:0000313" key="4">
    <source>
        <dbReference type="Proteomes" id="UP001243856"/>
    </source>
</evidence>
<keyword evidence="1" id="KW-0175">Coiled coil</keyword>
<dbReference type="Proteomes" id="UP001243856">
    <property type="component" value="Unassembled WGS sequence"/>
</dbReference>
<evidence type="ECO:0000313" key="3">
    <source>
        <dbReference type="EMBL" id="MDK4300237.1"/>
    </source>
</evidence>
<name>A0ABT7G207_9CORY</name>
<protein>
    <submittedName>
        <fullName evidence="3">AAA family ATPase</fullName>
    </submittedName>
</protein>
<dbReference type="SUPFAM" id="SSF52540">
    <property type="entry name" value="P-loop containing nucleoside triphosphate hydrolases"/>
    <property type="match status" value="1"/>
</dbReference>
<organism evidence="3 4">
    <name type="scientific">Corynebacterium propinquum</name>
    <dbReference type="NCBI Taxonomy" id="43769"/>
    <lineage>
        <taxon>Bacteria</taxon>
        <taxon>Bacillati</taxon>
        <taxon>Actinomycetota</taxon>
        <taxon>Actinomycetes</taxon>
        <taxon>Mycobacteriales</taxon>
        <taxon>Corynebacteriaceae</taxon>
        <taxon>Corynebacterium</taxon>
    </lineage>
</organism>
<dbReference type="InterPro" id="IPR027417">
    <property type="entry name" value="P-loop_NTPase"/>
</dbReference>
<gene>
    <name evidence="3" type="ORF">QPX45_03070</name>
</gene>
<feature type="domain" description="Protein CR006 P-loop" evidence="2">
    <location>
        <begin position="60"/>
        <end position="473"/>
    </location>
</feature>
<reference evidence="3 4" key="1">
    <citation type="submission" date="2023-05" db="EMBL/GenBank/DDBJ databases">
        <title>Metabolic capabilities are highly conserved among human nasal-associated Corynebacterium species in pangenomic analyses.</title>
        <authorList>
            <person name="Tran T.H."/>
            <person name="Roberts A.Q."/>
            <person name="Escapa I.F."/>
            <person name="Gao W."/>
            <person name="Conlan S."/>
            <person name="Kong H."/>
            <person name="Segre J.A."/>
            <person name="Kelly M.S."/>
            <person name="Lemon K.P."/>
        </authorList>
    </citation>
    <scope>NUCLEOTIDE SEQUENCE [LARGE SCALE GENOMIC DNA]</scope>
    <source>
        <strain evidence="3 4">KPL2811</strain>
    </source>
</reference>
<dbReference type="Pfam" id="PF13166">
    <property type="entry name" value="AAA_13"/>
    <property type="match status" value="1"/>
</dbReference>
<proteinExistence type="predicted"/>
<sequence length="542" mass="61548">MTRTDSSSDDELKTRIQTMSKGLEDLRHKFNDLFSQQADCCPTCFQDIPQTHKDKVRPLLQNLIDEIELDSEVQALTNFEAVWDAKIPLPKIASVPLELQDKASNASQNLENLKSQFNAALKQKIDNPRAKVELRAEGFEGAVKDWQSAIKELNNCVTDHNSAITTRTQILRHADELNLKMAAIEASAEIAKFSAATDNFEKESTELSNIQTEIEDLKAAIKDLRHNSSEEATGAEQINELLKVVFGRNGIQLRPSDHGYIVINREKKMSPEYLSTGERNALALSYFFVQIAEGEEFEDGLKKSHLVVLDDPISSFDLDNRYGVTALIGFMTRQMLCTPNGSKLLFLTHDPSVAYDLSKILNANLSGSELTWEFSEGKITHKNFAASDVYEDILRRMFWATADKGVCEKLTANEVRRVWEAFVTFELGEKTTDASTSAKVRKYFEDMGERQKKFLEFYPGRVFINPDSHAASQLSYFNFGLQPSLELDEFQRFIGETLCFMHMLSPYHISSRISHKSAERIEIKNMLDKRVENLLELEEINL</sequence>
<keyword evidence="4" id="KW-1185">Reference proteome</keyword>
<comment type="caution">
    <text evidence="3">The sequence shown here is derived from an EMBL/GenBank/DDBJ whole genome shotgun (WGS) entry which is preliminary data.</text>
</comment>
<evidence type="ECO:0000259" key="2">
    <source>
        <dbReference type="Pfam" id="PF13166"/>
    </source>
</evidence>
<evidence type="ECO:0000256" key="1">
    <source>
        <dbReference type="SAM" id="Coils"/>
    </source>
</evidence>
<dbReference type="EMBL" id="JASNVK010000003">
    <property type="protein sequence ID" value="MDK4300237.1"/>
    <property type="molecule type" value="Genomic_DNA"/>
</dbReference>
<accession>A0ABT7G207</accession>
<dbReference type="InterPro" id="IPR026866">
    <property type="entry name" value="CR006_AAA"/>
</dbReference>
<dbReference type="Gene3D" id="3.40.50.300">
    <property type="entry name" value="P-loop containing nucleotide triphosphate hydrolases"/>
    <property type="match status" value="1"/>
</dbReference>